<dbReference type="GO" id="GO:0005829">
    <property type="term" value="C:cytosol"/>
    <property type="evidence" value="ECO:0007669"/>
    <property type="project" value="TreeGrafter"/>
</dbReference>
<comment type="similarity">
    <text evidence="1">Belongs to the thioredoxin family.</text>
</comment>
<dbReference type="PANTHER" id="PTHR45663:SF11">
    <property type="entry name" value="GEO12009P1"/>
    <property type="match status" value="1"/>
</dbReference>
<dbReference type="GO" id="GO:0015035">
    <property type="term" value="F:protein-disulfide reductase activity"/>
    <property type="evidence" value="ECO:0007669"/>
    <property type="project" value="TreeGrafter"/>
</dbReference>
<dbReference type="CDD" id="cd02947">
    <property type="entry name" value="TRX_family"/>
    <property type="match status" value="1"/>
</dbReference>
<dbReference type="Pfam" id="PF00085">
    <property type="entry name" value="Thioredoxin"/>
    <property type="match status" value="1"/>
</dbReference>
<feature type="domain" description="Thioredoxin" evidence="3">
    <location>
        <begin position="1"/>
        <end position="65"/>
    </location>
</feature>
<dbReference type="GO" id="GO:0045454">
    <property type="term" value="P:cell redox homeostasis"/>
    <property type="evidence" value="ECO:0007669"/>
    <property type="project" value="TreeGrafter"/>
</dbReference>
<evidence type="ECO:0000256" key="2">
    <source>
        <dbReference type="ARBA" id="ARBA00023284"/>
    </source>
</evidence>
<protein>
    <recommendedName>
        <fullName evidence="3">Thioredoxin domain-containing protein</fullName>
    </recommendedName>
</protein>
<keyword evidence="2" id="KW-0676">Redox-active center</keyword>
<comment type="caution">
    <text evidence="4">The sequence shown here is derived from an EMBL/GenBank/DDBJ whole genome shotgun (WGS) entry which is preliminary data.</text>
</comment>
<dbReference type="Gene3D" id="3.40.30.10">
    <property type="entry name" value="Glutaredoxin"/>
    <property type="match status" value="1"/>
</dbReference>
<evidence type="ECO:0000256" key="1">
    <source>
        <dbReference type="ARBA" id="ARBA00008987"/>
    </source>
</evidence>
<dbReference type="PANTHER" id="PTHR45663">
    <property type="entry name" value="GEO12009P1"/>
    <property type="match status" value="1"/>
</dbReference>
<sequence length="70" mass="7786">MGPVADKVADEAPDQVLFVKIDVDENPDLAQAWDVQGIPALIRIEKGEETARLIGYRPESDIKRFAYLTS</sequence>
<accession>A0A2T2WE90</accession>
<evidence type="ECO:0000259" key="3">
    <source>
        <dbReference type="Pfam" id="PF00085"/>
    </source>
</evidence>
<proteinExistence type="inferred from homology"/>
<evidence type="ECO:0000313" key="4">
    <source>
        <dbReference type="EMBL" id="PSR20539.1"/>
    </source>
</evidence>
<name>A0A2T2WE90_9FIRM</name>
<dbReference type="SUPFAM" id="SSF52833">
    <property type="entry name" value="Thioredoxin-like"/>
    <property type="match status" value="1"/>
</dbReference>
<dbReference type="EMBL" id="PXYV01000058">
    <property type="protein sequence ID" value="PSR20539.1"/>
    <property type="molecule type" value="Genomic_DNA"/>
</dbReference>
<reference evidence="4 5" key="1">
    <citation type="journal article" date="2014" name="BMC Genomics">
        <title>Comparison of environmental and isolate Sulfobacillus genomes reveals diverse carbon, sulfur, nitrogen, and hydrogen metabolisms.</title>
        <authorList>
            <person name="Justice N.B."/>
            <person name="Norman A."/>
            <person name="Brown C.T."/>
            <person name="Singh A."/>
            <person name="Thomas B.C."/>
            <person name="Banfield J.F."/>
        </authorList>
    </citation>
    <scope>NUCLEOTIDE SEQUENCE [LARGE SCALE GENOMIC DNA]</scope>
    <source>
        <strain evidence="4">AMDSBA3</strain>
    </source>
</reference>
<dbReference type="AlphaFoldDB" id="A0A2T2WE90"/>
<dbReference type="Proteomes" id="UP000241848">
    <property type="component" value="Unassembled WGS sequence"/>
</dbReference>
<organism evidence="4 5">
    <name type="scientific">Sulfobacillus acidophilus</name>
    <dbReference type="NCBI Taxonomy" id="53633"/>
    <lineage>
        <taxon>Bacteria</taxon>
        <taxon>Bacillati</taxon>
        <taxon>Bacillota</taxon>
        <taxon>Clostridia</taxon>
        <taxon>Eubacteriales</taxon>
        <taxon>Clostridiales Family XVII. Incertae Sedis</taxon>
        <taxon>Sulfobacillus</taxon>
    </lineage>
</organism>
<dbReference type="InterPro" id="IPR036249">
    <property type="entry name" value="Thioredoxin-like_sf"/>
</dbReference>
<evidence type="ECO:0000313" key="5">
    <source>
        <dbReference type="Proteomes" id="UP000241848"/>
    </source>
</evidence>
<gene>
    <name evidence="4" type="ORF">C7B45_14435</name>
</gene>
<dbReference type="InterPro" id="IPR013766">
    <property type="entry name" value="Thioredoxin_domain"/>
</dbReference>